<gene>
    <name evidence="1" type="ORF">M5D96_010775</name>
</gene>
<comment type="caution">
    <text evidence="1">The sequence shown here is derived from an EMBL/GenBank/DDBJ whole genome shotgun (WGS) entry which is preliminary data.</text>
</comment>
<keyword evidence="2" id="KW-1185">Reference proteome</keyword>
<feature type="non-terminal residue" evidence="1">
    <location>
        <position position="43"/>
    </location>
</feature>
<sequence length="43" mass="4496">SSEGGILERSQLCGLSSSFCSRSSAVLFGPTKISGLLEGKNEY</sequence>
<evidence type="ECO:0000313" key="2">
    <source>
        <dbReference type="Proteomes" id="UP001059596"/>
    </source>
</evidence>
<reference evidence="1" key="1">
    <citation type="journal article" date="2023" name="Genome Biol. Evol.">
        <title>Long-read-based Genome Assembly of Drosophila gunungcola Reveals Fewer Chemosensory Genes in Flower-breeding Species.</title>
        <authorList>
            <person name="Negi A."/>
            <person name="Liao B.Y."/>
            <person name="Yeh S.D."/>
        </authorList>
    </citation>
    <scope>NUCLEOTIDE SEQUENCE</scope>
    <source>
        <strain evidence="1">Sukarami</strain>
    </source>
</reference>
<protein>
    <submittedName>
        <fullName evidence="1">Uncharacterized protein</fullName>
    </submittedName>
</protein>
<evidence type="ECO:0000313" key="1">
    <source>
        <dbReference type="EMBL" id="KAI8036469.1"/>
    </source>
</evidence>
<dbReference type="EMBL" id="JAMKOV010000019">
    <property type="protein sequence ID" value="KAI8036469.1"/>
    <property type="molecule type" value="Genomic_DNA"/>
</dbReference>
<dbReference type="AlphaFoldDB" id="A0A9Q0BM40"/>
<name>A0A9Q0BM40_9MUSC</name>
<organism evidence="1 2">
    <name type="scientific">Drosophila gunungcola</name>
    <name type="common">fruit fly</name>
    <dbReference type="NCBI Taxonomy" id="103775"/>
    <lineage>
        <taxon>Eukaryota</taxon>
        <taxon>Metazoa</taxon>
        <taxon>Ecdysozoa</taxon>
        <taxon>Arthropoda</taxon>
        <taxon>Hexapoda</taxon>
        <taxon>Insecta</taxon>
        <taxon>Pterygota</taxon>
        <taxon>Neoptera</taxon>
        <taxon>Endopterygota</taxon>
        <taxon>Diptera</taxon>
        <taxon>Brachycera</taxon>
        <taxon>Muscomorpha</taxon>
        <taxon>Ephydroidea</taxon>
        <taxon>Drosophilidae</taxon>
        <taxon>Drosophila</taxon>
        <taxon>Sophophora</taxon>
    </lineage>
</organism>
<dbReference type="Proteomes" id="UP001059596">
    <property type="component" value="Unassembled WGS sequence"/>
</dbReference>
<accession>A0A9Q0BM40</accession>
<proteinExistence type="predicted"/>